<gene>
    <name evidence="1" type="ORF">KFK09_000059</name>
</gene>
<dbReference type="Proteomes" id="UP000829196">
    <property type="component" value="Unassembled WGS sequence"/>
</dbReference>
<dbReference type="EMBL" id="JAGYWB010000001">
    <property type="protein sequence ID" value="KAI0530515.1"/>
    <property type="molecule type" value="Genomic_DNA"/>
</dbReference>
<dbReference type="OrthoDB" id="414945at2759"/>
<proteinExistence type="predicted"/>
<dbReference type="PANTHER" id="PTHR11439">
    <property type="entry name" value="GAG-POL-RELATED RETROTRANSPOSON"/>
    <property type="match status" value="1"/>
</dbReference>
<comment type="caution">
    <text evidence="1">The sequence shown here is derived from an EMBL/GenBank/DDBJ whole genome shotgun (WGS) entry which is preliminary data.</text>
</comment>
<accession>A0A8T3CA70</accession>
<reference evidence="1" key="1">
    <citation type="journal article" date="2022" name="Front. Genet.">
        <title>Chromosome-Scale Assembly of the Dendrobium nobile Genome Provides Insights Into the Molecular Mechanism of the Biosynthesis of the Medicinal Active Ingredient of Dendrobium.</title>
        <authorList>
            <person name="Xu Q."/>
            <person name="Niu S.-C."/>
            <person name="Li K.-L."/>
            <person name="Zheng P.-J."/>
            <person name="Zhang X.-J."/>
            <person name="Jia Y."/>
            <person name="Liu Y."/>
            <person name="Niu Y.-X."/>
            <person name="Yu L.-H."/>
            <person name="Chen D.-F."/>
            <person name="Zhang G.-Q."/>
        </authorList>
    </citation>
    <scope>NUCLEOTIDE SEQUENCE</scope>
    <source>
        <tissue evidence="1">Leaf</tissue>
    </source>
</reference>
<keyword evidence="2" id="KW-1185">Reference proteome</keyword>
<organism evidence="1 2">
    <name type="scientific">Dendrobium nobile</name>
    <name type="common">Orchid</name>
    <dbReference type="NCBI Taxonomy" id="94219"/>
    <lineage>
        <taxon>Eukaryota</taxon>
        <taxon>Viridiplantae</taxon>
        <taxon>Streptophyta</taxon>
        <taxon>Embryophyta</taxon>
        <taxon>Tracheophyta</taxon>
        <taxon>Spermatophyta</taxon>
        <taxon>Magnoliopsida</taxon>
        <taxon>Liliopsida</taxon>
        <taxon>Asparagales</taxon>
        <taxon>Orchidaceae</taxon>
        <taxon>Epidendroideae</taxon>
        <taxon>Malaxideae</taxon>
        <taxon>Dendrobiinae</taxon>
        <taxon>Dendrobium</taxon>
    </lineage>
</organism>
<evidence type="ECO:0000313" key="2">
    <source>
        <dbReference type="Proteomes" id="UP000829196"/>
    </source>
</evidence>
<protein>
    <recommendedName>
        <fullName evidence="3">Mitochondrial protein</fullName>
    </recommendedName>
</protein>
<dbReference type="SUPFAM" id="SSF56672">
    <property type="entry name" value="DNA/RNA polymerases"/>
    <property type="match status" value="1"/>
</dbReference>
<dbReference type="PANTHER" id="PTHR11439:SF461">
    <property type="entry name" value="OS10G0432200 PROTEIN"/>
    <property type="match status" value="1"/>
</dbReference>
<dbReference type="CDD" id="cd09272">
    <property type="entry name" value="RNase_HI_RT_Ty1"/>
    <property type="match status" value="1"/>
</dbReference>
<dbReference type="InterPro" id="IPR043502">
    <property type="entry name" value="DNA/RNA_pol_sf"/>
</dbReference>
<evidence type="ECO:0000313" key="1">
    <source>
        <dbReference type="EMBL" id="KAI0530515.1"/>
    </source>
</evidence>
<sequence>MVTRSKTGSLKPKVHFNLFHNNQQKYALSILHQAHLQHCNSISNPSCTKLPAEFQQEEVLSDPVLYRRLTGSLQYLTITRPDIAFTVNTLSQHMQDPQSQHVFLLKRLLRYIKGTVDFGLPISKSNLQLTSFSDADWAGDPSTRKSTSGFCSFLGENLISWTVKKQHTVARSSTESEYRALAALTADVLWLRKLLDEFSIPQDTPTDIFCDNMSAIAFANNPVFHARTKHIEIDQKFVRDHILHNAIRILRNIVEGLEAARGIIAEKRCTTLQASLIVVISAFHAKPSLHLPIQ</sequence>
<dbReference type="AlphaFoldDB" id="A0A8T3CA70"/>
<evidence type="ECO:0008006" key="3">
    <source>
        <dbReference type="Google" id="ProtNLM"/>
    </source>
</evidence>
<name>A0A8T3CA70_DENNO</name>